<organism evidence="1 2">
    <name type="scientific">Laetiporus sulphureus 93-53</name>
    <dbReference type="NCBI Taxonomy" id="1314785"/>
    <lineage>
        <taxon>Eukaryota</taxon>
        <taxon>Fungi</taxon>
        <taxon>Dikarya</taxon>
        <taxon>Basidiomycota</taxon>
        <taxon>Agaricomycotina</taxon>
        <taxon>Agaricomycetes</taxon>
        <taxon>Polyporales</taxon>
        <taxon>Laetiporus</taxon>
    </lineage>
</organism>
<accession>A0A165AXM0</accession>
<evidence type="ECO:0000313" key="2">
    <source>
        <dbReference type="Proteomes" id="UP000076871"/>
    </source>
</evidence>
<sequence>MTLSTIIPHALLEDQNQAKAWQGVDYLKSFTCKCQRGPFAVFTSVNHDHRKFFHPQMLVIRYIDQPYKTPFNCQLSDGKVTCTQCGLEIQLFKKLLHIKKHTTSHYPSLQGQGAVHEELASKYVVFDATSQPSVVSISELTTSAIKCAAVSVNDADADVAASTVIECGPTSVDDANTDIAPSILDAHATASIFDIDAAAASGADAVIGEISIADISLNATVSHDTITMTHWPVATSLITTITPHAVLRHHVTTASSALQIPQNCHVLNIASEN</sequence>
<keyword evidence="2" id="KW-1185">Reference proteome</keyword>
<proteinExistence type="predicted"/>
<dbReference type="Proteomes" id="UP000076871">
    <property type="component" value="Unassembled WGS sequence"/>
</dbReference>
<protein>
    <submittedName>
        <fullName evidence="1">Uncharacterized protein</fullName>
    </submittedName>
</protein>
<dbReference type="AlphaFoldDB" id="A0A165AXM0"/>
<reference evidence="1 2" key="1">
    <citation type="journal article" date="2016" name="Mol. Biol. Evol.">
        <title>Comparative Genomics of Early-Diverging Mushroom-Forming Fungi Provides Insights into the Origins of Lignocellulose Decay Capabilities.</title>
        <authorList>
            <person name="Nagy L.G."/>
            <person name="Riley R."/>
            <person name="Tritt A."/>
            <person name="Adam C."/>
            <person name="Daum C."/>
            <person name="Floudas D."/>
            <person name="Sun H."/>
            <person name="Yadav J.S."/>
            <person name="Pangilinan J."/>
            <person name="Larsson K.H."/>
            <person name="Matsuura K."/>
            <person name="Barry K."/>
            <person name="Labutti K."/>
            <person name="Kuo R."/>
            <person name="Ohm R.A."/>
            <person name="Bhattacharya S.S."/>
            <person name="Shirouzu T."/>
            <person name="Yoshinaga Y."/>
            <person name="Martin F.M."/>
            <person name="Grigoriev I.V."/>
            <person name="Hibbett D.S."/>
        </authorList>
    </citation>
    <scope>NUCLEOTIDE SEQUENCE [LARGE SCALE GENOMIC DNA]</scope>
    <source>
        <strain evidence="1 2">93-53</strain>
    </source>
</reference>
<name>A0A165AXM0_9APHY</name>
<dbReference type="GeneID" id="63824461"/>
<evidence type="ECO:0000313" key="1">
    <source>
        <dbReference type="EMBL" id="KZS99852.1"/>
    </source>
</evidence>
<dbReference type="RefSeq" id="XP_040757593.1">
    <property type="nucleotide sequence ID" value="XM_040907432.1"/>
</dbReference>
<dbReference type="InParanoid" id="A0A165AXM0"/>
<gene>
    <name evidence="1" type="ORF">LAESUDRAFT_718468</name>
</gene>
<dbReference type="EMBL" id="KV427711">
    <property type="protein sequence ID" value="KZS99852.1"/>
    <property type="molecule type" value="Genomic_DNA"/>
</dbReference>